<keyword evidence="5" id="KW-1185">Reference proteome</keyword>
<dbReference type="EMBL" id="CP003236">
    <property type="protein sequence ID" value="AFK52250.1"/>
    <property type="molecule type" value="Genomic_DNA"/>
</dbReference>
<reference evidence="4 5" key="1">
    <citation type="journal article" date="2012" name="J. Am. Chem. Soc.">
        <title>Bacterial biosynthesis and maturation of the didemnin anti-cancer agents.</title>
        <authorList>
            <person name="Xu Y."/>
            <person name="Kersten R.D."/>
            <person name="Nam S.J."/>
            <person name="Lu L."/>
            <person name="Al-Suwailem A.M."/>
            <person name="Zheng H."/>
            <person name="Fenical W."/>
            <person name="Dorrestein P.C."/>
            <person name="Moore B.S."/>
            <person name="Qian P.Y."/>
        </authorList>
    </citation>
    <scope>NUCLEOTIDE SEQUENCE [LARGE SCALE GENOMIC DNA]</scope>
    <source>
        <strain evidence="4 5">KA081020-065</strain>
    </source>
</reference>
<feature type="transmembrane region" description="Helical" evidence="2">
    <location>
        <begin position="12"/>
        <end position="39"/>
    </location>
</feature>
<dbReference type="SUPFAM" id="SSF81324">
    <property type="entry name" value="Voltage-gated potassium channels"/>
    <property type="match status" value="1"/>
</dbReference>
<organism evidence="4 5">
    <name type="scientific">Tistrella mobilis (strain KA081020-065)</name>
    <dbReference type="NCBI Taxonomy" id="1110502"/>
    <lineage>
        <taxon>Bacteria</taxon>
        <taxon>Pseudomonadati</taxon>
        <taxon>Pseudomonadota</taxon>
        <taxon>Alphaproteobacteria</taxon>
        <taxon>Geminicoccales</taxon>
        <taxon>Geminicoccaceae</taxon>
        <taxon>Tistrella</taxon>
    </lineage>
</organism>
<feature type="transmembrane region" description="Helical" evidence="2">
    <location>
        <begin position="51"/>
        <end position="76"/>
    </location>
</feature>
<dbReference type="HOGENOM" id="CLU_116321_1_1_5"/>
<feature type="compositionally biased region" description="Basic and acidic residues" evidence="1">
    <location>
        <begin position="155"/>
        <end position="170"/>
    </location>
</feature>
<evidence type="ECO:0000256" key="2">
    <source>
        <dbReference type="SAM" id="Phobius"/>
    </source>
</evidence>
<dbReference type="eggNOG" id="ENOG5032YV7">
    <property type="taxonomic scope" value="Bacteria"/>
</dbReference>
<dbReference type="InterPro" id="IPR013099">
    <property type="entry name" value="K_chnl_dom"/>
</dbReference>
<dbReference type="Pfam" id="PF07885">
    <property type="entry name" value="Ion_trans_2"/>
    <property type="match status" value="1"/>
</dbReference>
<keyword evidence="2" id="KW-0812">Transmembrane</keyword>
<dbReference type="Gene3D" id="1.10.287.70">
    <property type="match status" value="1"/>
</dbReference>
<keyword evidence="2" id="KW-0472">Membrane</keyword>
<sequence length="204" mass="22288">MTEVDIAPDIGVSLQLVVATAAILGNIALHTIATVAVIAGLRRFEPTMSKLLGDAFIAVPMMVAAATLGMLVAHTIEIWGWAVMLLWLGEFSNLESALYFSVVTFSTLGYGDIVLDHQWRLLGAMASVNGIILFGWTTAVVVAVLTSAIERHDERRSARKAREGQPEGHHAWQPWHPHAPWRPHIQEVRHRADHISDHNAGAGD</sequence>
<feature type="domain" description="Potassium channel" evidence="3">
    <location>
        <begin position="74"/>
        <end position="146"/>
    </location>
</feature>
<gene>
    <name evidence="4" type="ordered locus">TMO_0411</name>
</gene>
<protein>
    <submittedName>
        <fullName evidence="4">Ion transport 2 domain protein</fullName>
    </submittedName>
</protein>
<name>I3THL2_TISMK</name>
<evidence type="ECO:0000313" key="4">
    <source>
        <dbReference type="EMBL" id="AFK52250.1"/>
    </source>
</evidence>
<accession>I3THL2</accession>
<keyword evidence="2" id="KW-1133">Transmembrane helix</keyword>
<dbReference type="STRING" id="1110502.TMO_0411"/>
<evidence type="ECO:0000313" key="5">
    <source>
        <dbReference type="Proteomes" id="UP000005258"/>
    </source>
</evidence>
<dbReference type="KEGG" id="tmo:TMO_0411"/>
<feature type="region of interest" description="Disordered" evidence="1">
    <location>
        <begin position="155"/>
        <end position="178"/>
    </location>
</feature>
<dbReference type="Proteomes" id="UP000005258">
    <property type="component" value="Chromosome"/>
</dbReference>
<proteinExistence type="predicted"/>
<dbReference type="AlphaFoldDB" id="I3THL2"/>
<feature type="transmembrane region" description="Helical" evidence="2">
    <location>
        <begin position="96"/>
        <end position="115"/>
    </location>
</feature>
<feature type="transmembrane region" description="Helical" evidence="2">
    <location>
        <begin position="127"/>
        <end position="149"/>
    </location>
</feature>
<evidence type="ECO:0000259" key="3">
    <source>
        <dbReference type="Pfam" id="PF07885"/>
    </source>
</evidence>
<dbReference type="RefSeq" id="WP_014743930.1">
    <property type="nucleotide sequence ID" value="NC_017956.1"/>
</dbReference>
<evidence type="ECO:0000256" key="1">
    <source>
        <dbReference type="SAM" id="MobiDB-lite"/>
    </source>
</evidence>